<dbReference type="Gene3D" id="1.10.375.10">
    <property type="entry name" value="Human Immunodeficiency Virus Type 1 Capsid Protein"/>
    <property type="match status" value="1"/>
</dbReference>
<feature type="region of interest" description="Disordered" evidence="1">
    <location>
        <begin position="74"/>
        <end position="126"/>
    </location>
</feature>
<evidence type="ECO:0000256" key="1">
    <source>
        <dbReference type="SAM" id="MobiDB-lite"/>
    </source>
</evidence>
<keyword evidence="3" id="KW-1185">Reference proteome</keyword>
<evidence type="ECO:0000313" key="2">
    <source>
        <dbReference type="EMBL" id="KQL50945.1"/>
    </source>
</evidence>
<dbReference type="GO" id="GO:0016032">
    <property type="term" value="P:viral process"/>
    <property type="evidence" value="ECO:0007669"/>
    <property type="project" value="InterPro"/>
</dbReference>
<feature type="compositionally biased region" description="Basic residues" evidence="1">
    <location>
        <begin position="75"/>
        <end position="126"/>
    </location>
</feature>
<dbReference type="SUPFAM" id="SSF47943">
    <property type="entry name" value="Retrovirus capsid protein, N-terminal core domain"/>
    <property type="match status" value="1"/>
</dbReference>
<protein>
    <submittedName>
        <fullName evidence="2">Uncharacterized protein</fullName>
    </submittedName>
</protein>
<dbReference type="EMBL" id="LMAW01000457">
    <property type="protein sequence ID" value="KQL50945.1"/>
    <property type="molecule type" value="Genomic_DNA"/>
</dbReference>
<evidence type="ECO:0000313" key="3">
    <source>
        <dbReference type="Proteomes" id="UP000051836"/>
    </source>
</evidence>
<name>A0A0Q3TBK3_AMAAE</name>
<reference evidence="2 3" key="1">
    <citation type="submission" date="2015-10" db="EMBL/GenBank/DDBJ databases">
        <authorList>
            <person name="Gilbert D.G."/>
        </authorList>
    </citation>
    <scope>NUCLEOTIDE SEQUENCE [LARGE SCALE GENOMIC DNA]</scope>
    <source>
        <strain evidence="2">FVVF132</strain>
    </source>
</reference>
<comment type="caution">
    <text evidence="2">The sequence shown here is derived from an EMBL/GenBank/DDBJ whole genome shotgun (WGS) entry which is preliminary data.</text>
</comment>
<proteinExistence type="predicted"/>
<gene>
    <name evidence="2" type="ORF">AAES_26361</name>
</gene>
<organism evidence="2 3">
    <name type="scientific">Amazona aestiva</name>
    <name type="common">Blue-fronted Amazon parrot</name>
    <dbReference type="NCBI Taxonomy" id="12930"/>
    <lineage>
        <taxon>Eukaryota</taxon>
        <taxon>Metazoa</taxon>
        <taxon>Chordata</taxon>
        <taxon>Craniata</taxon>
        <taxon>Vertebrata</taxon>
        <taxon>Euteleostomi</taxon>
        <taxon>Archelosauria</taxon>
        <taxon>Archosauria</taxon>
        <taxon>Dinosauria</taxon>
        <taxon>Saurischia</taxon>
        <taxon>Theropoda</taxon>
        <taxon>Coelurosauria</taxon>
        <taxon>Aves</taxon>
        <taxon>Neognathae</taxon>
        <taxon>Neoaves</taxon>
        <taxon>Telluraves</taxon>
        <taxon>Australaves</taxon>
        <taxon>Psittaciformes</taxon>
        <taxon>Psittacidae</taxon>
        <taxon>Amazona</taxon>
    </lineage>
</organism>
<dbReference type="Proteomes" id="UP000051836">
    <property type="component" value="Unassembled WGS sequence"/>
</dbReference>
<accession>A0A0Q3TBK3</accession>
<dbReference type="AlphaFoldDB" id="A0A0Q3TBK3"/>
<dbReference type="InterPro" id="IPR008919">
    <property type="entry name" value="Retrov_capsid_N"/>
</dbReference>
<sequence>MTILTKWEEWVFFGHGNSYLVVYVSDQDPQWEGLSYALIKDIRQTVMDHGLGTPYTTHLMQSLCDIHVLEVGKSKKEKKRKEKKRKEKKRKEKKRKEKKRKEKKRKEKKRKKKREKKRPLKHGQAL</sequence>